<evidence type="ECO:0000256" key="1">
    <source>
        <dbReference type="ARBA" id="ARBA00004496"/>
    </source>
</evidence>
<sequence>MKLARHSQIIRLIQEQDIETQEELAEKLNQAGYRVTQATVSRDIKELKLSKVTKPGGRSKYAVMQDPSQELRGKHIRVLKEAFLSMDMAQNILVIKTVSGMAMAAAAALDEMHLPEVVGCIAGDNTIMCAIHSADEVIRVMDKIRRMMEDV</sequence>
<keyword evidence="7" id="KW-0055">Arginine biosynthesis</keyword>
<comment type="function">
    <text evidence="7">Regulates arginine biosynthesis genes.</text>
</comment>
<dbReference type="PRINTS" id="PR01467">
    <property type="entry name" value="ARGREPRESSOR"/>
</dbReference>
<keyword evidence="5 7" id="KW-0238">DNA-binding</keyword>
<dbReference type="PANTHER" id="PTHR34471">
    <property type="entry name" value="ARGININE REPRESSOR"/>
    <property type="match status" value="1"/>
</dbReference>
<dbReference type="GO" id="GO:0051259">
    <property type="term" value="P:protein complex oligomerization"/>
    <property type="evidence" value="ECO:0007669"/>
    <property type="project" value="InterPro"/>
</dbReference>
<keyword evidence="3 7" id="KW-0963">Cytoplasm</keyword>
<evidence type="ECO:0000313" key="11">
    <source>
        <dbReference type="Proteomes" id="UP000886841"/>
    </source>
</evidence>
<evidence type="ECO:0000256" key="4">
    <source>
        <dbReference type="ARBA" id="ARBA00023015"/>
    </source>
</evidence>
<feature type="domain" description="Arginine repressor C-terminal" evidence="9">
    <location>
        <begin position="79"/>
        <end position="145"/>
    </location>
</feature>
<evidence type="ECO:0000256" key="5">
    <source>
        <dbReference type="ARBA" id="ARBA00023125"/>
    </source>
</evidence>
<name>A0A9D1EK48_9FIRM</name>
<evidence type="ECO:0000256" key="3">
    <source>
        <dbReference type="ARBA" id="ARBA00022490"/>
    </source>
</evidence>
<dbReference type="GO" id="GO:0003700">
    <property type="term" value="F:DNA-binding transcription factor activity"/>
    <property type="evidence" value="ECO:0007669"/>
    <property type="project" value="UniProtKB-UniRule"/>
</dbReference>
<organism evidence="10 11">
    <name type="scientific">Candidatus Egerieimonas intestinavium</name>
    <dbReference type="NCBI Taxonomy" id="2840777"/>
    <lineage>
        <taxon>Bacteria</taxon>
        <taxon>Bacillati</taxon>
        <taxon>Bacillota</taxon>
        <taxon>Clostridia</taxon>
        <taxon>Lachnospirales</taxon>
        <taxon>Lachnospiraceae</taxon>
        <taxon>Lachnospiraceae incertae sedis</taxon>
        <taxon>Candidatus Egerieimonas</taxon>
    </lineage>
</organism>
<dbReference type="InterPro" id="IPR036251">
    <property type="entry name" value="Arg_repress_C_sf"/>
</dbReference>
<reference evidence="10" key="2">
    <citation type="journal article" date="2021" name="PeerJ">
        <title>Extensive microbial diversity within the chicken gut microbiome revealed by metagenomics and culture.</title>
        <authorList>
            <person name="Gilroy R."/>
            <person name="Ravi A."/>
            <person name="Getino M."/>
            <person name="Pursley I."/>
            <person name="Horton D.L."/>
            <person name="Alikhan N.F."/>
            <person name="Baker D."/>
            <person name="Gharbi K."/>
            <person name="Hall N."/>
            <person name="Watson M."/>
            <person name="Adriaenssens E.M."/>
            <person name="Foster-Nyarko E."/>
            <person name="Jarju S."/>
            <person name="Secka A."/>
            <person name="Antonio M."/>
            <person name="Oren A."/>
            <person name="Chaudhuri R.R."/>
            <person name="La Ragione R."/>
            <person name="Hildebrand F."/>
            <person name="Pallen M.J."/>
        </authorList>
    </citation>
    <scope>NUCLEOTIDE SEQUENCE</scope>
    <source>
        <strain evidence="10">ChiSxjej1B13-7041</strain>
    </source>
</reference>
<dbReference type="SUPFAM" id="SSF46785">
    <property type="entry name" value="Winged helix' DNA-binding domain"/>
    <property type="match status" value="1"/>
</dbReference>
<dbReference type="InterPro" id="IPR020899">
    <property type="entry name" value="Arg_repress_C"/>
</dbReference>
<dbReference type="InterPro" id="IPR020900">
    <property type="entry name" value="Arg_repress_DNA-bd"/>
</dbReference>
<keyword evidence="7" id="KW-0028">Amino-acid biosynthesis</keyword>
<accession>A0A9D1EK48</accession>
<keyword evidence="6 7" id="KW-0804">Transcription</keyword>
<evidence type="ECO:0000259" key="8">
    <source>
        <dbReference type="Pfam" id="PF01316"/>
    </source>
</evidence>
<feature type="domain" description="Arginine repressor DNA-binding" evidence="8">
    <location>
        <begin position="2"/>
        <end position="66"/>
    </location>
</feature>
<dbReference type="HAMAP" id="MF_00173">
    <property type="entry name" value="Arg_repressor"/>
    <property type="match status" value="1"/>
</dbReference>
<dbReference type="InterPro" id="IPR036388">
    <property type="entry name" value="WH-like_DNA-bd_sf"/>
</dbReference>
<gene>
    <name evidence="7" type="primary">argR</name>
    <name evidence="10" type="ORF">IAB98_06695</name>
</gene>
<dbReference type="InterPro" id="IPR001669">
    <property type="entry name" value="Arg_repress"/>
</dbReference>
<dbReference type="GO" id="GO:0003677">
    <property type="term" value="F:DNA binding"/>
    <property type="evidence" value="ECO:0007669"/>
    <property type="project" value="UniProtKB-KW"/>
</dbReference>
<dbReference type="Proteomes" id="UP000886841">
    <property type="component" value="Unassembled WGS sequence"/>
</dbReference>
<dbReference type="AlphaFoldDB" id="A0A9D1EK48"/>
<proteinExistence type="inferred from homology"/>
<dbReference type="GO" id="GO:0005737">
    <property type="term" value="C:cytoplasm"/>
    <property type="evidence" value="ECO:0007669"/>
    <property type="project" value="UniProtKB-SubCell"/>
</dbReference>
<dbReference type="Pfam" id="PF02863">
    <property type="entry name" value="Arg_repressor_C"/>
    <property type="match status" value="1"/>
</dbReference>
<evidence type="ECO:0000256" key="6">
    <source>
        <dbReference type="ARBA" id="ARBA00023163"/>
    </source>
</evidence>
<dbReference type="Gene3D" id="1.10.10.10">
    <property type="entry name" value="Winged helix-like DNA-binding domain superfamily/Winged helix DNA-binding domain"/>
    <property type="match status" value="1"/>
</dbReference>
<comment type="subcellular location">
    <subcellularLocation>
        <location evidence="1 7">Cytoplasm</location>
    </subcellularLocation>
</comment>
<dbReference type="InterPro" id="IPR036390">
    <property type="entry name" value="WH_DNA-bd_sf"/>
</dbReference>
<evidence type="ECO:0000256" key="2">
    <source>
        <dbReference type="ARBA" id="ARBA00008316"/>
    </source>
</evidence>
<dbReference type="GO" id="GO:1900079">
    <property type="term" value="P:regulation of arginine biosynthetic process"/>
    <property type="evidence" value="ECO:0007669"/>
    <property type="project" value="UniProtKB-UniRule"/>
</dbReference>
<dbReference type="GO" id="GO:0034618">
    <property type="term" value="F:arginine binding"/>
    <property type="evidence" value="ECO:0007669"/>
    <property type="project" value="InterPro"/>
</dbReference>
<dbReference type="PANTHER" id="PTHR34471:SF1">
    <property type="entry name" value="ARGININE REPRESSOR"/>
    <property type="match status" value="1"/>
</dbReference>
<dbReference type="Pfam" id="PF01316">
    <property type="entry name" value="Arg_repressor"/>
    <property type="match status" value="1"/>
</dbReference>
<reference evidence="10" key="1">
    <citation type="submission" date="2020-10" db="EMBL/GenBank/DDBJ databases">
        <authorList>
            <person name="Gilroy R."/>
        </authorList>
    </citation>
    <scope>NUCLEOTIDE SEQUENCE</scope>
    <source>
        <strain evidence="10">ChiSxjej1B13-7041</strain>
    </source>
</reference>
<evidence type="ECO:0000256" key="7">
    <source>
        <dbReference type="HAMAP-Rule" id="MF_00173"/>
    </source>
</evidence>
<dbReference type="EMBL" id="DVHU01000060">
    <property type="protein sequence ID" value="HIR93089.1"/>
    <property type="molecule type" value="Genomic_DNA"/>
</dbReference>
<keyword evidence="4 7" id="KW-0805">Transcription regulation</keyword>
<dbReference type="SUPFAM" id="SSF55252">
    <property type="entry name" value="C-terminal domain of arginine repressor"/>
    <property type="match status" value="1"/>
</dbReference>
<comment type="caution">
    <text evidence="10">The sequence shown here is derived from an EMBL/GenBank/DDBJ whole genome shotgun (WGS) entry which is preliminary data.</text>
</comment>
<evidence type="ECO:0000313" key="10">
    <source>
        <dbReference type="EMBL" id="HIR93089.1"/>
    </source>
</evidence>
<evidence type="ECO:0000259" key="9">
    <source>
        <dbReference type="Pfam" id="PF02863"/>
    </source>
</evidence>
<dbReference type="GO" id="GO:0006526">
    <property type="term" value="P:L-arginine biosynthetic process"/>
    <property type="evidence" value="ECO:0007669"/>
    <property type="project" value="UniProtKB-KW"/>
</dbReference>
<keyword evidence="7" id="KW-0678">Repressor</keyword>
<comment type="similarity">
    <text evidence="2 7">Belongs to the ArgR family.</text>
</comment>
<dbReference type="Gene3D" id="3.30.1360.40">
    <property type="match status" value="1"/>
</dbReference>
<comment type="pathway">
    <text evidence="7">Amino-acid biosynthesis; L-arginine biosynthesis [regulation].</text>
</comment>
<protein>
    <recommendedName>
        <fullName evidence="7">Arginine repressor</fullName>
    </recommendedName>
</protein>